<reference evidence="2" key="1">
    <citation type="journal article" date="2020" name="Stud. Mycol.">
        <title>101 Dothideomycetes genomes: a test case for predicting lifestyles and emergence of pathogens.</title>
        <authorList>
            <person name="Haridas S."/>
            <person name="Albert R."/>
            <person name="Binder M."/>
            <person name="Bloem J."/>
            <person name="Labutti K."/>
            <person name="Salamov A."/>
            <person name="Andreopoulos B."/>
            <person name="Baker S."/>
            <person name="Barry K."/>
            <person name="Bills G."/>
            <person name="Bluhm B."/>
            <person name="Cannon C."/>
            <person name="Castanera R."/>
            <person name="Culley D."/>
            <person name="Daum C."/>
            <person name="Ezra D."/>
            <person name="Gonzalez J."/>
            <person name="Henrissat B."/>
            <person name="Kuo A."/>
            <person name="Liang C."/>
            <person name="Lipzen A."/>
            <person name="Lutzoni F."/>
            <person name="Magnuson J."/>
            <person name="Mondo S."/>
            <person name="Nolan M."/>
            <person name="Ohm R."/>
            <person name="Pangilinan J."/>
            <person name="Park H.-J."/>
            <person name="Ramirez L."/>
            <person name="Alfaro M."/>
            <person name="Sun H."/>
            <person name="Tritt A."/>
            <person name="Yoshinaga Y."/>
            <person name="Zwiers L.-H."/>
            <person name="Turgeon B."/>
            <person name="Goodwin S."/>
            <person name="Spatafora J."/>
            <person name="Crous P."/>
            <person name="Grigoriev I."/>
        </authorList>
    </citation>
    <scope>NUCLEOTIDE SEQUENCE</scope>
    <source>
        <strain evidence="2">SCOH1-5</strain>
    </source>
</reference>
<feature type="region of interest" description="Disordered" evidence="1">
    <location>
        <begin position="1"/>
        <end position="25"/>
    </location>
</feature>
<dbReference type="PANTHER" id="PTHR42085:SF1">
    <property type="entry name" value="F-BOX DOMAIN-CONTAINING PROTEIN"/>
    <property type="match status" value="1"/>
</dbReference>
<evidence type="ECO:0000313" key="3">
    <source>
        <dbReference type="Proteomes" id="UP000799539"/>
    </source>
</evidence>
<dbReference type="OrthoDB" id="5413827at2759"/>
<dbReference type="EMBL" id="ML992665">
    <property type="protein sequence ID" value="KAF2215964.1"/>
    <property type="molecule type" value="Genomic_DNA"/>
</dbReference>
<gene>
    <name evidence="2" type="ORF">CERZMDRAFT_94350</name>
</gene>
<keyword evidence="3" id="KW-1185">Reference proteome</keyword>
<dbReference type="PANTHER" id="PTHR42085">
    <property type="entry name" value="F-BOX DOMAIN-CONTAINING PROTEIN"/>
    <property type="match status" value="1"/>
</dbReference>
<dbReference type="Proteomes" id="UP000799539">
    <property type="component" value="Unassembled WGS sequence"/>
</dbReference>
<protein>
    <submittedName>
        <fullName evidence="2">Uncharacterized protein</fullName>
    </submittedName>
</protein>
<dbReference type="InterPro" id="IPR038883">
    <property type="entry name" value="AN11006-like"/>
</dbReference>
<evidence type="ECO:0000256" key="1">
    <source>
        <dbReference type="SAM" id="MobiDB-lite"/>
    </source>
</evidence>
<organism evidence="2 3">
    <name type="scientific">Cercospora zeae-maydis SCOH1-5</name>
    <dbReference type="NCBI Taxonomy" id="717836"/>
    <lineage>
        <taxon>Eukaryota</taxon>
        <taxon>Fungi</taxon>
        <taxon>Dikarya</taxon>
        <taxon>Ascomycota</taxon>
        <taxon>Pezizomycotina</taxon>
        <taxon>Dothideomycetes</taxon>
        <taxon>Dothideomycetidae</taxon>
        <taxon>Mycosphaerellales</taxon>
        <taxon>Mycosphaerellaceae</taxon>
        <taxon>Cercospora</taxon>
    </lineage>
</organism>
<name>A0A6A6FRQ4_9PEZI</name>
<evidence type="ECO:0000313" key="2">
    <source>
        <dbReference type="EMBL" id="KAF2215964.1"/>
    </source>
</evidence>
<sequence>MQSGSLTAVATRLEPGDCGAQNHDDARGTVRSMSFNPLAAAVKWTGATEDSGVPGDGELQVKRHETRKRTFVSTRLALQFKLQVVSFSFAGAVCTPTEDSPAFSPHPMDRSPFFKLPAELRNLIWSFSLQSEPDSATTFPDIYKEPSLSRTCHQIRAESLLMYYACQPSMVAVVANSDTKALLKWLYTRRERAQLICRLDVVSNTAVKHELDEGTKTREAWESLVEALKPYNEDGMQVIWHKRYTGGKELMPRIQEILFQSRMKRMIEGSVSDGYEK</sequence>
<dbReference type="AlphaFoldDB" id="A0A6A6FRQ4"/>
<proteinExistence type="predicted"/>
<accession>A0A6A6FRQ4</accession>